<dbReference type="VEuPathDB" id="TriTrypDB:TRSC58_06007"/>
<comment type="caution">
    <text evidence="2">The sequence shown here is derived from an EMBL/GenBank/DDBJ whole genome shotgun (WGS) entry which is preliminary data.</text>
</comment>
<dbReference type="AlphaFoldDB" id="A0A061IWP6"/>
<sequence length="148" mass="17114">MLALWSGFTCIAMFWLTIRRSGFGTTYSRCTYLVMWGEYKQILEPGTFPTNDFLPPHLRLDQRSYLDIPETEIALPPIIDVSVADRDQVRNLEDAMPFSQRSDLHVQFGPFRSQTIVMAGGANERYVRRRLGISPQDRERLKADEANR</sequence>
<dbReference type="Proteomes" id="UP000031737">
    <property type="component" value="Unassembled WGS sequence"/>
</dbReference>
<proteinExistence type="predicted"/>
<accession>A0A061IWP6</accession>
<dbReference type="EMBL" id="AUPL01006007">
    <property type="protein sequence ID" value="ESL06321.1"/>
    <property type="molecule type" value="Genomic_DNA"/>
</dbReference>
<evidence type="ECO:0000256" key="1">
    <source>
        <dbReference type="SAM" id="SignalP"/>
    </source>
</evidence>
<protein>
    <submittedName>
        <fullName evidence="2">Uncharacterized protein</fullName>
    </submittedName>
</protein>
<keyword evidence="3" id="KW-1185">Reference proteome</keyword>
<dbReference type="OrthoDB" id="242539at2759"/>
<gene>
    <name evidence="2" type="ORF">TRSC58_06007</name>
</gene>
<organism evidence="2 3">
    <name type="scientific">Trypanosoma rangeli SC58</name>
    <dbReference type="NCBI Taxonomy" id="429131"/>
    <lineage>
        <taxon>Eukaryota</taxon>
        <taxon>Discoba</taxon>
        <taxon>Euglenozoa</taxon>
        <taxon>Kinetoplastea</taxon>
        <taxon>Metakinetoplastina</taxon>
        <taxon>Trypanosomatida</taxon>
        <taxon>Trypanosomatidae</taxon>
        <taxon>Trypanosoma</taxon>
        <taxon>Herpetosoma</taxon>
    </lineage>
</organism>
<feature type="chain" id="PRO_5001601287" evidence="1">
    <location>
        <begin position="25"/>
        <end position="148"/>
    </location>
</feature>
<name>A0A061IWP6_TRYRA</name>
<feature type="signal peptide" evidence="1">
    <location>
        <begin position="1"/>
        <end position="24"/>
    </location>
</feature>
<evidence type="ECO:0000313" key="2">
    <source>
        <dbReference type="EMBL" id="ESL06321.1"/>
    </source>
</evidence>
<evidence type="ECO:0000313" key="3">
    <source>
        <dbReference type="Proteomes" id="UP000031737"/>
    </source>
</evidence>
<reference evidence="2 3" key="1">
    <citation type="submission" date="2013-07" db="EMBL/GenBank/DDBJ databases">
        <authorList>
            <person name="Stoco P.H."/>
            <person name="Wagner G."/>
            <person name="Gerber A."/>
            <person name="Zaha A."/>
            <person name="Thompson C."/>
            <person name="Bartholomeu D.C."/>
            <person name="Luckemeyer D.D."/>
            <person name="Bahia D."/>
            <person name="Loreto E."/>
            <person name="Prestes E.B."/>
            <person name="Lima F.M."/>
            <person name="Rodrigues-Luiz G."/>
            <person name="Vallejo G.A."/>
            <person name="Filho J.F."/>
            <person name="Monteiro K.M."/>
            <person name="Tyler K.M."/>
            <person name="de Almeida L.G."/>
            <person name="Ortiz M.F."/>
            <person name="Siervo M.A."/>
            <person name="de Moraes M.H."/>
            <person name="Cunha O.L."/>
            <person name="Mendonca-Neto R."/>
            <person name="Silva R."/>
            <person name="Teixeira S.M."/>
            <person name="Murta S.M."/>
            <person name="Sincero T.C."/>
            <person name="Mendes T.A."/>
            <person name="Urmenyi T.P."/>
            <person name="Silva V.G."/>
            <person name="da Rocha W.D."/>
            <person name="Andersson B."/>
            <person name="Romanha A.J."/>
            <person name="Steindel M."/>
            <person name="de Vasconcelos A.T."/>
            <person name="Grisard E.C."/>
        </authorList>
    </citation>
    <scope>NUCLEOTIDE SEQUENCE [LARGE SCALE GENOMIC DNA]</scope>
    <source>
        <strain evidence="2 3">SC58</strain>
    </source>
</reference>
<keyword evidence="1" id="KW-0732">Signal</keyword>